<evidence type="ECO:0000256" key="3">
    <source>
        <dbReference type="ARBA" id="ARBA00022840"/>
    </source>
</evidence>
<evidence type="ECO:0000256" key="2">
    <source>
        <dbReference type="ARBA" id="ARBA00022801"/>
    </source>
</evidence>
<keyword evidence="1" id="KW-0547">Nucleotide-binding</keyword>
<dbReference type="InterPro" id="IPR027417">
    <property type="entry name" value="P-loop_NTPase"/>
</dbReference>
<dbReference type="Pfam" id="PF08706">
    <property type="entry name" value="D5_N"/>
    <property type="match status" value="1"/>
</dbReference>
<evidence type="ECO:0000256" key="1">
    <source>
        <dbReference type="ARBA" id="ARBA00022741"/>
    </source>
</evidence>
<dbReference type="AlphaFoldDB" id="E3I866"/>
<dbReference type="GO" id="GO:0016787">
    <property type="term" value="F:hydrolase activity"/>
    <property type="evidence" value="ECO:0007669"/>
    <property type="project" value="UniProtKB-KW"/>
</dbReference>
<keyword evidence="6" id="KW-1185">Reference proteome</keyword>
<organism evidence="5 6">
    <name type="scientific">Rhodomicrobium vannielii (strain ATCC 17100 / DSM 162 / LMG 4299 / NCIMB 10020 / ATH 3.1.1)</name>
    <dbReference type="NCBI Taxonomy" id="648757"/>
    <lineage>
        <taxon>Bacteria</taxon>
        <taxon>Pseudomonadati</taxon>
        <taxon>Pseudomonadota</taxon>
        <taxon>Alphaproteobacteria</taxon>
        <taxon>Hyphomicrobiales</taxon>
        <taxon>Hyphomicrobiaceae</taxon>
        <taxon>Rhodomicrobium</taxon>
    </lineage>
</organism>
<dbReference type="PANTHER" id="PTHR35372">
    <property type="entry name" value="ATP BINDING PROTEIN-RELATED"/>
    <property type="match status" value="1"/>
</dbReference>
<dbReference type="eggNOG" id="COG3378">
    <property type="taxonomic scope" value="Bacteria"/>
</dbReference>
<dbReference type="Pfam" id="PF19263">
    <property type="entry name" value="DUF5906"/>
    <property type="match status" value="1"/>
</dbReference>
<dbReference type="Gene3D" id="3.40.50.300">
    <property type="entry name" value="P-loop containing nucleotide triphosphate hydrolases"/>
    <property type="match status" value="1"/>
</dbReference>
<feature type="domain" description="SF3 helicase" evidence="4">
    <location>
        <begin position="439"/>
        <end position="596"/>
    </location>
</feature>
<evidence type="ECO:0000313" key="5">
    <source>
        <dbReference type="EMBL" id="ADP71992.1"/>
    </source>
</evidence>
<dbReference type="InterPro" id="IPR045455">
    <property type="entry name" value="NrS-1_pol-like_helicase"/>
</dbReference>
<evidence type="ECO:0000313" key="6">
    <source>
        <dbReference type="Proteomes" id="UP000001399"/>
    </source>
</evidence>
<reference evidence="6" key="1">
    <citation type="journal article" date="2011" name="J. Bacteriol.">
        <title>Genome sequences of eight morphologically diverse alphaproteobacteria.</title>
        <authorList>
            <consortium name="US DOE Joint Genome Institute"/>
            <person name="Brown P.J."/>
            <person name="Kysela D.T."/>
            <person name="Buechlein A."/>
            <person name="Hemmerich C."/>
            <person name="Brun Y.V."/>
        </authorList>
    </citation>
    <scope>NUCLEOTIDE SEQUENCE [LARGE SCALE GENOMIC DNA]</scope>
    <source>
        <strain evidence="6">ATCC 17100 / ATH 3.1.1 / DSM 162 / LMG 4299</strain>
    </source>
</reference>
<dbReference type="PROSITE" id="PS51206">
    <property type="entry name" value="SF3_HELICASE_1"/>
    <property type="match status" value="1"/>
</dbReference>
<keyword evidence="2" id="KW-0378">Hydrolase</keyword>
<dbReference type="KEGG" id="rva:Rvan_2782"/>
<dbReference type="Proteomes" id="UP000001399">
    <property type="component" value="Chromosome"/>
</dbReference>
<protein>
    <submittedName>
        <fullName evidence="5">Phage/plasmid primase, P4 family</fullName>
    </submittedName>
</protein>
<evidence type="ECO:0000259" key="4">
    <source>
        <dbReference type="PROSITE" id="PS51206"/>
    </source>
</evidence>
<keyword evidence="3" id="KW-0067">ATP-binding</keyword>
<dbReference type="EMBL" id="CP002292">
    <property type="protein sequence ID" value="ADP71992.1"/>
    <property type="molecule type" value="Genomic_DNA"/>
</dbReference>
<sequence>MAKIYDDFAEDSRASAKKSLNDLAGMRRWVAWRLEDGRKVPKDARTGGNARSNDSSSWATQREARAWWSRNRTVEALIGDPRSGGIGVMLGDLGDGHLWCIDLDGCLGNDGAAPHAADVVKRFGSYCEVSPSGRGLKLFFLISDTDVAALGVTAGKAFAGPGAHSEMKLMVRGWSTLTEKAYSRGALREIDAGAVRWFIDVAGPAYQKQMKGGGERPRDESGSGQLFRLAKLAHDLEWLKEEFEDVIADHPDAAAHVAKEGQRALDRAWDNAAKPFEPTHEDEPAGFDQDSVIRAFTKAYAGELLFDHHAGKWFRFDGYWRREETKLALHYAREQSLKIASSEAKTLKTVPTWEAIERGARSVREFAVTSDVWNRDTMLLGTPNGTVDLRTGELRDARPEDRISRVTAVAPIPHDEFRAKRDCPRWLAFLDEALAGDAGAIRFLQQWCGYSLTGETREQKLVFVYGPGGSGKGTAINTVGDILGDYAVNVGMETLTASKYERHTTELARLRGARMARASETEKGKAWAENRIKNLTGQDTITARFMRQDDFEFAPEFKLTIFGNNRPSLRDVDAAIKRRFLILPFDHPPRRPNTKLADALKREWPGILAWLIDGCLDWQESGLIVPPVMDAATKEYFAAEDTFAQWLADRCDVGPEFVDTSDNLWDSWSRYAYGLGEEPGTKKGTFAETLSQRGFFKRDQIGRDRKRGYRGLRVRKNKGDLAALDD</sequence>
<dbReference type="STRING" id="648757.Rvan_2782"/>
<dbReference type="RefSeq" id="WP_013420367.1">
    <property type="nucleotide sequence ID" value="NC_014664.1"/>
</dbReference>
<dbReference type="GO" id="GO:0005524">
    <property type="term" value="F:ATP binding"/>
    <property type="evidence" value="ECO:0007669"/>
    <property type="project" value="UniProtKB-KW"/>
</dbReference>
<accession>E3I866</accession>
<dbReference type="InterPro" id="IPR006500">
    <property type="entry name" value="Helicase_put_C_phage/plasmid"/>
</dbReference>
<gene>
    <name evidence="5" type="ordered locus">Rvan_2782</name>
</gene>
<dbReference type="eggNOG" id="COG4983">
    <property type="taxonomic scope" value="Bacteria"/>
</dbReference>
<dbReference type="SMART" id="SM00885">
    <property type="entry name" value="D5_N"/>
    <property type="match status" value="1"/>
</dbReference>
<dbReference type="OrthoDB" id="9763644at2"/>
<proteinExistence type="predicted"/>
<name>E3I866_RHOVT</name>
<dbReference type="InterPro" id="IPR014015">
    <property type="entry name" value="Helicase_SF3_DNA-vir"/>
</dbReference>
<dbReference type="SUPFAM" id="SSF52540">
    <property type="entry name" value="P-loop containing nucleoside triphosphate hydrolases"/>
    <property type="match status" value="1"/>
</dbReference>
<dbReference type="NCBIfam" id="TIGR01613">
    <property type="entry name" value="primase_Cterm"/>
    <property type="match status" value="1"/>
</dbReference>
<dbReference type="InterPro" id="IPR014818">
    <property type="entry name" value="Phage/plasmid_primase_P4_C"/>
</dbReference>
<dbReference type="InterPro" id="IPR051620">
    <property type="entry name" value="ORF904-like_C"/>
</dbReference>
<dbReference type="PANTHER" id="PTHR35372:SF2">
    <property type="entry name" value="SF3 HELICASE DOMAIN-CONTAINING PROTEIN"/>
    <property type="match status" value="1"/>
</dbReference>
<dbReference type="HOGENOM" id="CLU_381240_0_0_5"/>